<proteinExistence type="predicted"/>
<accession>A0A6J7ZEV0</accession>
<evidence type="ECO:0000313" key="3">
    <source>
        <dbReference type="Proteomes" id="UP000196521"/>
    </source>
</evidence>
<dbReference type="AlphaFoldDB" id="A0A6J7ZEV0"/>
<feature type="compositionally biased region" description="Polar residues" evidence="1">
    <location>
        <begin position="35"/>
        <end position="44"/>
    </location>
</feature>
<dbReference type="EMBL" id="LR812493">
    <property type="protein sequence ID" value="CAC5339849.1"/>
    <property type="molecule type" value="Genomic_DNA"/>
</dbReference>
<keyword evidence="2" id="KW-0614">Plasmid</keyword>
<feature type="compositionally biased region" description="Low complexity" evidence="1">
    <location>
        <begin position="50"/>
        <end position="60"/>
    </location>
</feature>
<reference evidence="2" key="1">
    <citation type="submission" date="2020-05" db="EMBL/GenBank/DDBJ databases">
        <authorList>
            <consortium name="Genoscope - CEA"/>
            <person name="William W."/>
        </authorList>
    </citation>
    <scope>NUCLEOTIDE SEQUENCE [LARGE SCALE GENOMIC DNA]</scope>
    <source>
        <strain evidence="2">PCC 7821</strain>
        <plasmid evidence="2">pII</plasmid>
    </source>
</reference>
<protein>
    <submittedName>
        <fullName evidence="2">Uncharacterized protein</fullName>
    </submittedName>
</protein>
<feature type="region of interest" description="Disordered" evidence="1">
    <location>
        <begin position="35"/>
        <end position="73"/>
    </location>
</feature>
<sequence length="154" mass="17319">MNALTAVTATAYAIALWMFAPESVWERELATAKRNQQTRLNPTPEQIPDTVQTPIQETTPEPIPEPVPTSEPITEIVEPITDTKPIEPDTILIEPDTTLIEPDTIPTPEPLNLETFTTTQLRELAKKQKLNWRPLINGKRKPLNKPQLIQLLTA</sequence>
<gene>
    <name evidence="2" type="ORF">PLAN_P0006</name>
</gene>
<keyword evidence="3" id="KW-1185">Reference proteome</keyword>
<dbReference type="RefSeq" id="WP_026798623.1">
    <property type="nucleotide sequence ID" value="NZ_LR812493.1"/>
</dbReference>
<organism evidence="2 3">
    <name type="scientific">Planktothrix rubescens CCAP 1459/22</name>
    <dbReference type="NCBI Taxonomy" id="329571"/>
    <lineage>
        <taxon>Bacteria</taxon>
        <taxon>Bacillati</taxon>
        <taxon>Cyanobacteriota</taxon>
        <taxon>Cyanophyceae</taxon>
        <taxon>Oscillatoriophycideae</taxon>
        <taxon>Oscillatoriales</taxon>
        <taxon>Microcoleaceae</taxon>
        <taxon>Planktothrix</taxon>
    </lineage>
</organism>
<evidence type="ECO:0000256" key="1">
    <source>
        <dbReference type="SAM" id="MobiDB-lite"/>
    </source>
</evidence>
<name>A0A6J7ZEV0_PLARU</name>
<dbReference type="Proteomes" id="UP000196521">
    <property type="component" value="Plasmid pII"/>
</dbReference>
<geneLocation type="plasmid" evidence="2 3">
    <name>pII</name>
</geneLocation>
<evidence type="ECO:0000313" key="2">
    <source>
        <dbReference type="EMBL" id="CAC5339849.1"/>
    </source>
</evidence>